<dbReference type="EMBL" id="SLWR01000003">
    <property type="protein sequence ID" value="TCO49099.1"/>
    <property type="molecule type" value="Genomic_DNA"/>
</dbReference>
<keyword evidence="5" id="KW-1185">Reference proteome</keyword>
<keyword evidence="2" id="KW-0520">NAD</keyword>
<dbReference type="PANTHER" id="PTHR43476">
    <property type="entry name" value="3-(3-HYDROXY-PHENYL)PROPIONATE/3-HYDROXYCINNAMIC ACID HYDROXYLASE"/>
    <property type="match status" value="1"/>
</dbReference>
<evidence type="ECO:0000313" key="5">
    <source>
        <dbReference type="Proteomes" id="UP000295573"/>
    </source>
</evidence>
<reference evidence="4 5" key="1">
    <citation type="journal article" date="2015" name="Stand. Genomic Sci.">
        <title>Genomic Encyclopedia of Bacterial and Archaeal Type Strains, Phase III: the genomes of soil and plant-associated and newly described type strains.</title>
        <authorList>
            <person name="Whitman W.B."/>
            <person name="Woyke T."/>
            <person name="Klenk H.P."/>
            <person name="Zhou Y."/>
            <person name="Lilburn T.G."/>
            <person name="Beck B.J."/>
            <person name="De Vos P."/>
            <person name="Vandamme P."/>
            <person name="Eisen J.A."/>
            <person name="Garrity G."/>
            <person name="Hugenholtz P."/>
            <person name="Kyrpides N.C."/>
        </authorList>
    </citation>
    <scope>NUCLEOTIDE SEQUENCE [LARGE SCALE GENOMIC DNA]</scope>
    <source>
        <strain evidence="4 5">VKM Ac-2541</strain>
    </source>
</reference>
<dbReference type="Pfam" id="PF01494">
    <property type="entry name" value="FAD_binding_3"/>
    <property type="match status" value="1"/>
</dbReference>
<sequence>MRIACVGGGPGGLFLATLVKANDPSVEVTVFERNRADDTFGFGVVFSDATLAAIHAADPVVRDALTQYGVHWDAIEVRLKGERFTCGGMGMAAIARKTLLAVLQQRARDIGVTLRFETEVDLDDLSDYDLVVAADGANSRIRERLAGALEPMVETAAAKFIWFGTTYSFSGLTFVHERGDDGVFAVHGYPISPDVSTFIVETDRESWLRAGLDEFDVSQPPGPSDLKTKVYLEKLFADQIDGHPLLVNNSRWGSFRTRRTGRWAHGNVVLLGDAAHTAHFSVGSGTKMAMEDAVALAAALSAHDDLGAALAAYEESARPSVEKIQGSARPSLSWWEHFGRYHDTLEPWQFAFHFLTRSISGGKLARRDPAFVAATRTAWHAQNGPAPLETPFRSGSFAVPGRQVEVDLQHSPTAAEAGPPRSGARAGTADAVVGEWGRSALPLFSEPPDRVRDWGLLLEAPADEQELPAALASLHSGVLAGPALVAVHGGSRLTRTLLAEESRLAAGTPAMVVDDELTSDDAETLLLSGRADLVGRTSGAVPVEVSRNVGGSA</sequence>
<evidence type="ECO:0000259" key="3">
    <source>
        <dbReference type="Pfam" id="PF01494"/>
    </source>
</evidence>
<dbReference type="InterPro" id="IPR002938">
    <property type="entry name" value="FAD-bd"/>
</dbReference>
<dbReference type="InterPro" id="IPR050631">
    <property type="entry name" value="PheA/TfdB_FAD_monoxygenase"/>
</dbReference>
<dbReference type="RefSeq" id="WP_132146404.1">
    <property type="nucleotide sequence ID" value="NZ_SLWR01000003.1"/>
</dbReference>
<dbReference type="GO" id="GO:0004497">
    <property type="term" value="F:monooxygenase activity"/>
    <property type="evidence" value="ECO:0007669"/>
    <property type="project" value="UniProtKB-KW"/>
</dbReference>
<comment type="caution">
    <text evidence="4">The sequence shown here is derived from an EMBL/GenBank/DDBJ whole genome shotgun (WGS) entry which is preliminary data.</text>
</comment>
<evidence type="ECO:0000256" key="2">
    <source>
        <dbReference type="ARBA" id="ARBA00023027"/>
    </source>
</evidence>
<dbReference type="Gene3D" id="3.50.50.60">
    <property type="entry name" value="FAD/NAD(P)-binding domain"/>
    <property type="match status" value="1"/>
</dbReference>
<proteinExistence type="predicted"/>
<evidence type="ECO:0000313" key="4">
    <source>
        <dbReference type="EMBL" id="TCO49099.1"/>
    </source>
</evidence>
<keyword evidence="4" id="KW-0503">Monooxygenase</keyword>
<evidence type="ECO:0000256" key="1">
    <source>
        <dbReference type="ARBA" id="ARBA00023002"/>
    </source>
</evidence>
<protein>
    <submittedName>
        <fullName evidence="4">Anthraniloyl-CoA monooxygenase</fullName>
    </submittedName>
</protein>
<name>A0A4R2IYQ8_9ACTN</name>
<dbReference type="Gene3D" id="3.30.9.20">
    <property type="match status" value="1"/>
</dbReference>
<organism evidence="4 5">
    <name type="scientific">Kribbella antiqua</name>
    <dbReference type="NCBI Taxonomy" id="2512217"/>
    <lineage>
        <taxon>Bacteria</taxon>
        <taxon>Bacillati</taxon>
        <taxon>Actinomycetota</taxon>
        <taxon>Actinomycetes</taxon>
        <taxon>Propionibacteriales</taxon>
        <taxon>Kribbellaceae</taxon>
        <taxon>Kribbella</taxon>
    </lineage>
</organism>
<dbReference type="PANTHER" id="PTHR43476:SF4">
    <property type="entry name" value="BLR0106 PROTEIN"/>
    <property type="match status" value="1"/>
</dbReference>
<dbReference type="AlphaFoldDB" id="A0A4R2IYQ8"/>
<dbReference type="GO" id="GO:0071949">
    <property type="term" value="F:FAD binding"/>
    <property type="evidence" value="ECO:0007669"/>
    <property type="project" value="InterPro"/>
</dbReference>
<accession>A0A4R2IYQ8</accession>
<dbReference type="Proteomes" id="UP000295573">
    <property type="component" value="Unassembled WGS sequence"/>
</dbReference>
<dbReference type="InterPro" id="IPR036188">
    <property type="entry name" value="FAD/NAD-bd_sf"/>
</dbReference>
<dbReference type="SUPFAM" id="SSF51905">
    <property type="entry name" value="FAD/NAD(P)-binding domain"/>
    <property type="match status" value="1"/>
</dbReference>
<dbReference type="OrthoDB" id="3169239at2"/>
<feature type="domain" description="FAD-binding" evidence="3">
    <location>
        <begin position="3"/>
        <end position="324"/>
    </location>
</feature>
<dbReference type="PRINTS" id="PR00420">
    <property type="entry name" value="RNGMNOXGNASE"/>
</dbReference>
<gene>
    <name evidence="4" type="ORF">EV646_10377</name>
</gene>
<keyword evidence="1" id="KW-0560">Oxidoreductase</keyword>